<keyword evidence="2" id="KW-1185">Reference proteome</keyword>
<evidence type="ECO:0000313" key="2">
    <source>
        <dbReference type="Proteomes" id="UP000607653"/>
    </source>
</evidence>
<dbReference type="Proteomes" id="UP000607653">
    <property type="component" value="Unassembled WGS sequence"/>
</dbReference>
<reference evidence="1 2" key="1">
    <citation type="journal article" date="2020" name="Mol. Biol. Evol.">
        <title>Distinct Expression and Methylation Patterns for Genes with Different Fates following a Single Whole-Genome Duplication in Flowering Plants.</title>
        <authorList>
            <person name="Shi T."/>
            <person name="Rahmani R.S."/>
            <person name="Gugger P.F."/>
            <person name="Wang M."/>
            <person name="Li H."/>
            <person name="Zhang Y."/>
            <person name="Li Z."/>
            <person name="Wang Q."/>
            <person name="Van de Peer Y."/>
            <person name="Marchal K."/>
            <person name="Chen J."/>
        </authorList>
    </citation>
    <scope>NUCLEOTIDE SEQUENCE [LARGE SCALE GENOMIC DNA]</scope>
    <source>
        <tissue evidence="1">Leaf</tissue>
    </source>
</reference>
<proteinExistence type="predicted"/>
<evidence type="ECO:0000313" key="1">
    <source>
        <dbReference type="EMBL" id="DAD29418.1"/>
    </source>
</evidence>
<protein>
    <submittedName>
        <fullName evidence="1">Uncharacterized protein</fullName>
    </submittedName>
</protein>
<dbReference type="AlphaFoldDB" id="A0A822YJ60"/>
<gene>
    <name evidence="1" type="ORF">HUJ06_030886</name>
</gene>
<accession>A0A822YJ60</accession>
<organism evidence="1 2">
    <name type="scientific">Nelumbo nucifera</name>
    <name type="common">Sacred lotus</name>
    <dbReference type="NCBI Taxonomy" id="4432"/>
    <lineage>
        <taxon>Eukaryota</taxon>
        <taxon>Viridiplantae</taxon>
        <taxon>Streptophyta</taxon>
        <taxon>Embryophyta</taxon>
        <taxon>Tracheophyta</taxon>
        <taxon>Spermatophyta</taxon>
        <taxon>Magnoliopsida</taxon>
        <taxon>Proteales</taxon>
        <taxon>Nelumbonaceae</taxon>
        <taxon>Nelumbo</taxon>
    </lineage>
</organism>
<dbReference type="EMBL" id="DUZY01000002">
    <property type="protein sequence ID" value="DAD29418.1"/>
    <property type="molecule type" value="Genomic_DNA"/>
</dbReference>
<name>A0A822YJ60_NELNU</name>
<comment type="caution">
    <text evidence="1">The sequence shown here is derived from an EMBL/GenBank/DDBJ whole genome shotgun (WGS) entry which is preliminary data.</text>
</comment>
<sequence>MFMLMEKGRIYFAAKRSNTNKHKWCVMNELLSLQVHSNIKFTFLHVYVKKTCIFAAKRSNTNKHKWCVMNELLSLQVHSNIKFTS</sequence>